<comment type="cofactor">
    <cofactor evidence="1">
        <name>pyridoxal 5'-phosphate</name>
        <dbReference type="ChEBI" id="CHEBI:597326"/>
    </cofactor>
</comment>
<dbReference type="InterPro" id="IPR015421">
    <property type="entry name" value="PyrdxlP-dep_Trfase_major"/>
</dbReference>
<evidence type="ECO:0000256" key="9">
    <source>
        <dbReference type="RuleBase" id="RU003560"/>
    </source>
</evidence>
<evidence type="ECO:0000256" key="7">
    <source>
        <dbReference type="ARBA" id="ARBA00030921"/>
    </source>
</evidence>
<dbReference type="InterPro" id="IPR017657">
    <property type="entry name" value="L-lysine_6-transaminase"/>
</dbReference>
<keyword evidence="5" id="KW-0808">Transferase</keyword>
<gene>
    <name evidence="10" type="ORF">CXX69_06200</name>
</gene>
<evidence type="ECO:0000256" key="4">
    <source>
        <dbReference type="ARBA" id="ARBA00022576"/>
    </source>
</evidence>
<dbReference type="EC" id="2.6.1.36" evidence="3"/>
<dbReference type="Proteomes" id="UP000248161">
    <property type="component" value="Unassembled WGS sequence"/>
</dbReference>
<dbReference type="GO" id="GO:0030170">
    <property type="term" value="F:pyridoxal phosphate binding"/>
    <property type="evidence" value="ECO:0007669"/>
    <property type="project" value="InterPro"/>
</dbReference>
<evidence type="ECO:0000256" key="3">
    <source>
        <dbReference type="ARBA" id="ARBA00013071"/>
    </source>
</evidence>
<comment type="caution">
    <text evidence="10">The sequence shown here is derived from an EMBL/GenBank/DDBJ whole genome shotgun (WGS) entry which is preliminary data.</text>
</comment>
<dbReference type="GO" id="GO:0017000">
    <property type="term" value="P:antibiotic biosynthetic process"/>
    <property type="evidence" value="ECO:0007669"/>
    <property type="project" value="InterPro"/>
</dbReference>
<dbReference type="InterPro" id="IPR005814">
    <property type="entry name" value="Aminotrans_3"/>
</dbReference>
<dbReference type="NCBIfam" id="TIGR03251">
    <property type="entry name" value="LAT_fam"/>
    <property type="match status" value="1"/>
</dbReference>
<dbReference type="EMBL" id="PSPG01000014">
    <property type="protein sequence ID" value="PXF20938.1"/>
    <property type="molecule type" value="Genomic_DNA"/>
</dbReference>
<evidence type="ECO:0000256" key="2">
    <source>
        <dbReference type="ARBA" id="ARBA00008954"/>
    </source>
</evidence>
<organism evidence="10 11">
    <name type="scientific">Candidatus Thalassarchaeum betae</name>
    <dbReference type="NCBI Taxonomy" id="2599289"/>
    <lineage>
        <taxon>Archaea</taxon>
        <taxon>Methanobacteriati</taxon>
        <taxon>Thermoplasmatota</taxon>
        <taxon>Candidatus Poseidoniia</taxon>
        <taxon>Candidatus Poseidoniales</taxon>
        <taxon>Candidatus Thalassarchaeaceae</taxon>
        <taxon>Candidatus Thalassarchaeum</taxon>
    </lineage>
</organism>
<evidence type="ECO:0000256" key="5">
    <source>
        <dbReference type="ARBA" id="ARBA00022679"/>
    </source>
</evidence>
<evidence type="ECO:0000256" key="6">
    <source>
        <dbReference type="ARBA" id="ARBA00022898"/>
    </source>
</evidence>
<dbReference type="Pfam" id="PF00202">
    <property type="entry name" value="Aminotran_3"/>
    <property type="match status" value="1"/>
</dbReference>
<dbReference type="GO" id="GO:0009450">
    <property type="term" value="P:gamma-aminobutyric acid catabolic process"/>
    <property type="evidence" value="ECO:0007669"/>
    <property type="project" value="TreeGrafter"/>
</dbReference>
<evidence type="ECO:0000313" key="11">
    <source>
        <dbReference type="Proteomes" id="UP000248161"/>
    </source>
</evidence>
<dbReference type="Gene3D" id="3.40.640.10">
    <property type="entry name" value="Type I PLP-dependent aspartate aminotransferase-like (Major domain)"/>
    <property type="match status" value="1"/>
</dbReference>
<dbReference type="SUPFAM" id="SSF53383">
    <property type="entry name" value="PLP-dependent transferases"/>
    <property type="match status" value="1"/>
</dbReference>
<keyword evidence="4" id="KW-0032">Aminotransferase</keyword>
<keyword evidence="6 9" id="KW-0663">Pyridoxal phosphate</keyword>
<accession>A0A2V3HP60</accession>
<dbReference type="GO" id="GO:0045484">
    <property type="term" value="F:L-lysine 6-transaminase activity"/>
    <property type="evidence" value="ECO:0007669"/>
    <property type="project" value="UniProtKB-EC"/>
</dbReference>
<dbReference type="PIRSF" id="PIRSF000521">
    <property type="entry name" value="Transaminase_4ab_Lys_Orn"/>
    <property type="match status" value="1"/>
</dbReference>
<dbReference type="AlphaFoldDB" id="A0A2V3HP60"/>
<name>A0A2V3HP60_9ARCH</name>
<evidence type="ECO:0000313" key="10">
    <source>
        <dbReference type="EMBL" id="PXF20938.1"/>
    </source>
</evidence>
<sequence>MGLGADLVHSTLGLHILTDGYDFVIDLDRSTGCYFHDSRSGRDILDMFSCFASLPLGWNHPNLVAAKSELARVSVNKVANSDLYTEAMAESVAAFGRIAAPPYLPHHFFVSGGALAVENTMKAAMDWKSHDREAKGIDASGKFDWDTDQEKSSHLTIGHFHEAFHGRSGYTLSVTNTDPNKTARFAKFDWPRFDNPKVRFPVDGAENARLDACEGAALDSIRAHAEANPDTMAAIIMEPIQGEGGDNHFRDSFLRDMRSVCDEVGALYIFDEVQTGMGATGMMWAHQHAGVEPDMIAFGKKSQVCGLMAGPRLKEFDDNVFETSGRINSTWGGNLTDFVRARLILETIERDDLVRNAKVVGAELVAGLEELGASNEMVSNVRGRGLFAAFTLPSQEIRDRFNSACLEAGMHVMNSGTQSIRLRPNLTFSSEEVNEGLNILESVANGIESKAVA</sequence>
<dbReference type="InterPro" id="IPR015422">
    <property type="entry name" value="PyrdxlP-dep_Trfase_small"/>
</dbReference>
<comment type="similarity">
    <text evidence="2 9">Belongs to the class-III pyridoxal-phosphate-dependent aminotransferase family.</text>
</comment>
<evidence type="ECO:0000256" key="8">
    <source>
        <dbReference type="ARBA" id="ARBA00050040"/>
    </source>
</evidence>
<reference evidence="10 11" key="1">
    <citation type="journal article" date="2015" name="Nat. Commun.">
        <title>Genomic and transcriptomic evidence for scavenging of diverse organic compounds by widespread deep-sea archaea.</title>
        <authorList>
            <person name="Li M."/>
            <person name="Baker B.J."/>
            <person name="Anantharaman K."/>
            <person name="Jain S."/>
            <person name="Breier J.A."/>
            <person name="Dick G.J."/>
        </authorList>
    </citation>
    <scope>NUCLEOTIDE SEQUENCE [LARGE SCALE GENOMIC DNA]</scope>
    <source>
        <strain evidence="10">Cayman_51_deep</strain>
    </source>
</reference>
<dbReference type="CDD" id="cd00610">
    <property type="entry name" value="OAT_like"/>
    <property type="match status" value="1"/>
</dbReference>
<protein>
    <recommendedName>
        <fullName evidence="8">L-lysine-epsilon aminotransferase</fullName>
        <ecNumber evidence="3">2.6.1.36</ecNumber>
    </recommendedName>
    <alternativeName>
        <fullName evidence="7">Lysine 6-aminotransferase</fullName>
    </alternativeName>
</protein>
<dbReference type="InterPro" id="IPR015424">
    <property type="entry name" value="PyrdxlP-dep_Trfase"/>
</dbReference>
<proteinExistence type="inferred from homology"/>
<evidence type="ECO:0000256" key="1">
    <source>
        <dbReference type="ARBA" id="ARBA00001933"/>
    </source>
</evidence>
<dbReference type="PANTHER" id="PTHR43206:SF2">
    <property type="entry name" value="4-AMINOBUTYRATE AMINOTRANSFERASE GABT"/>
    <property type="match status" value="1"/>
</dbReference>
<dbReference type="PANTHER" id="PTHR43206">
    <property type="entry name" value="AMINOTRANSFERASE"/>
    <property type="match status" value="1"/>
</dbReference>
<dbReference type="Gene3D" id="3.90.1150.10">
    <property type="entry name" value="Aspartate Aminotransferase, domain 1"/>
    <property type="match status" value="1"/>
</dbReference>